<name>A0AAD6WW07_9AGAR</name>
<evidence type="ECO:0000313" key="2">
    <source>
        <dbReference type="Proteomes" id="UP001218188"/>
    </source>
</evidence>
<proteinExistence type="predicted"/>
<keyword evidence="2" id="KW-1185">Reference proteome</keyword>
<dbReference type="Proteomes" id="UP001218188">
    <property type="component" value="Unassembled WGS sequence"/>
</dbReference>
<sequence>MYSSVLEATPAHPHLLFLPLLLSTTTCSPAIFFKIFTSMSSTAVSADLCFRRPIPLCHRFRFPASHWLHQKLLCLSRPGQVQSEALRAEASPEKGPDRQS</sequence>
<protein>
    <submittedName>
        <fullName evidence="1">Uncharacterized protein</fullName>
    </submittedName>
</protein>
<organism evidence="1 2">
    <name type="scientific">Mycena alexandri</name>
    <dbReference type="NCBI Taxonomy" id="1745969"/>
    <lineage>
        <taxon>Eukaryota</taxon>
        <taxon>Fungi</taxon>
        <taxon>Dikarya</taxon>
        <taxon>Basidiomycota</taxon>
        <taxon>Agaricomycotina</taxon>
        <taxon>Agaricomycetes</taxon>
        <taxon>Agaricomycetidae</taxon>
        <taxon>Agaricales</taxon>
        <taxon>Marasmiineae</taxon>
        <taxon>Mycenaceae</taxon>
        <taxon>Mycena</taxon>
    </lineage>
</organism>
<gene>
    <name evidence="1" type="ORF">C8F04DRAFT_1124559</name>
</gene>
<dbReference type="EMBL" id="JARJCM010000134">
    <property type="protein sequence ID" value="KAJ7026735.1"/>
    <property type="molecule type" value="Genomic_DNA"/>
</dbReference>
<evidence type="ECO:0000313" key="1">
    <source>
        <dbReference type="EMBL" id="KAJ7026735.1"/>
    </source>
</evidence>
<comment type="caution">
    <text evidence="1">The sequence shown here is derived from an EMBL/GenBank/DDBJ whole genome shotgun (WGS) entry which is preliminary data.</text>
</comment>
<accession>A0AAD6WW07</accession>
<reference evidence="1" key="1">
    <citation type="submission" date="2023-03" db="EMBL/GenBank/DDBJ databases">
        <title>Massive genome expansion in bonnet fungi (Mycena s.s.) driven by repeated elements and novel gene families across ecological guilds.</title>
        <authorList>
            <consortium name="Lawrence Berkeley National Laboratory"/>
            <person name="Harder C.B."/>
            <person name="Miyauchi S."/>
            <person name="Viragh M."/>
            <person name="Kuo A."/>
            <person name="Thoen E."/>
            <person name="Andreopoulos B."/>
            <person name="Lu D."/>
            <person name="Skrede I."/>
            <person name="Drula E."/>
            <person name="Henrissat B."/>
            <person name="Morin E."/>
            <person name="Kohler A."/>
            <person name="Barry K."/>
            <person name="LaButti K."/>
            <person name="Morin E."/>
            <person name="Salamov A."/>
            <person name="Lipzen A."/>
            <person name="Mereny Z."/>
            <person name="Hegedus B."/>
            <person name="Baldrian P."/>
            <person name="Stursova M."/>
            <person name="Weitz H."/>
            <person name="Taylor A."/>
            <person name="Grigoriev I.V."/>
            <person name="Nagy L.G."/>
            <person name="Martin F."/>
            <person name="Kauserud H."/>
        </authorList>
    </citation>
    <scope>NUCLEOTIDE SEQUENCE</scope>
    <source>
        <strain evidence="1">CBHHK200</strain>
    </source>
</reference>
<dbReference type="AlphaFoldDB" id="A0AAD6WW07"/>